<feature type="transmembrane region" description="Helical" evidence="6">
    <location>
        <begin position="127"/>
        <end position="147"/>
    </location>
</feature>
<dbReference type="Proteomes" id="UP001500604">
    <property type="component" value="Unassembled WGS sequence"/>
</dbReference>
<reference evidence="8" key="1">
    <citation type="journal article" date="2019" name="Int. J. Syst. Evol. Microbiol.">
        <title>The Global Catalogue of Microorganisms (GCM) 10K type strain sequencing project: providing services to taxonomists for standard genome sequencing and annotation.</title>
        <authorList>
            <consortium name="The Broad Institute Genomics Platform"/>
            <consortium name="The Broad Institute Genome Sequencing Center for Infectious Disease"/>
            <person name="Wu L."/>
            <person name="Ma J."/>
        </authorList>
    </citation>
    <scope>NUCLEOTIDE SEQUENCE [LARGE SCALE GENOMIC DNA]</scope>
    <source>
        <strain evidence="8">JCM 17805</strain>
    </source>
</reference>
<dbReference type="RefSeq" id="WP_345196089.1">
    <property type="nucleotide sequence ID" value="NZ_BAABFL010000350.1"/>
</dbReference>
<comment type="similarity">
    <text evidence="2">Belongs to the UPF0014 family.</text>
</comment>
<keyword evidence="4 6" id="KW-1133">Transmembrane helix</keyword>
<evidence type="ECO:0000256" key="2">
    <source>
        <dbReference type="ARBA" id="ARBA00005268"/>
    </source>
</evidence>
<evidence type="ECO:0000256" key="6">
    <source>
        <dbReference type="SAM" id="Phobius"/>
    </source>
</evidence>
<feature type="transmembrane region" description="Helical" evidence="6">
    <location>
        <begin position="12"/>
        <end position="29"/>
    </location>
</feature>
<dbReference type="Pfam" id="PF03649">
    <property type="entry name" value="UPF0014"/>
    <property type="match status" value="1"/>
</dbReference>
<feature type="transmembrane region" description="Helical" evidence="6">
    <location>
        <begin position="96"/>
        <end position="115"/>
    </location>
</feature>
<feature type="transmembrane region" description="Helical" evidence="6">
    <location>
        <begin position="66"/>
        <end position="84"/>
    </location>
</feature>
<dbReference type="InterPro" id="IPR005226">
    <property type="entry name" value="UPF0014_fam"/>
</dbReference>
<comment type="subcellular location">
    <subcellularLocation>
        <location evidence="1">Membrane</location>
        <topology evidence="1">Multi-pass membrane protein</topology>
    </subcellularLocation>
</comment>
<protein>
    <submittedName>
        <fullName evidence="7">ABC transporter permease</fullName>
    </submittedName>
</protein>
<sequence length="268" mass="29585">MSNAATIPFTQLIAFYGLLIIPFAMLWQLKLGDTIRKFSVSLLRMTFQLGLIALYLEFLFRFNHLWINLGWLLVMLIVASSLIVKQAGLSRRHLFSASLIALLVASSIVLTAMLLLVKPTPWYDARYLVPLAGMLLGNCLTANILTLERFYQSIDSQYDRYMNDLLLGASQWEAALPFIREALKAALNPMIATTATLGIVYLPGMMTGQILGGTDPITAVAYQVMIMAGIAISTVVSTVLILILSLKAGFDGFGLLNQNLLINQQTTY</sequence>
<dbReference type="PANTHER" id="PTHR30028">
    <property type="entry name" value="UPF0014 INNER MEMBRANE PROTEIN YBBM-RELATED"/>
    <property type="match status" value="1"/>
</dbReference>
<feature type="transmembrane region" description="Helical" evidence="6">
    <location>
        <begin position="185"/>
        <end position="204"/>
    </location>
</feature>
<gene>
    <name evidence="7" type="ORF">GCM10023116_23020</name>
</gene>
<evidence type="ECO:0000256" key="5">
    <source>
        <dbReference type="ARBA" id="ARBA00023136"/>
    </source>
</evidence>
<feature type="transmembrane region" description="Helical" evidence="6">
    <location>
        <begin position="224"/>
        <end position="246"/>
    </location>
</feature>
<keyword evidence="5 6" id="KW-0472">Membrane</keyword>
<keyword evidence="3 6" id="KW-0812">Transmembrane</keyword>
<dbReference type="PANTHER" id="PTHR30028:SF0">
    <property type="entry name" value="PROTEIN ALUMINUM SENSITIVE 3"/>
    <property type="match status" value="1"/>
</dbReference>
<keyword evidence="8" id="KW-1185">Reference proteome</keyword>
<dbReference type="EMBL" id="BAABFL010000350">
    <property type="protein sequence ID" value="GAA4650019.1"/>
    <property type="molecule type" value="Genomic_DNA"/>
</dbReference>
<evidence type="ECO:0000313" key="8">
    <source>
        <dbReference type="Proteomes" id="UP001500604"/>
    </source>
</evidence>
<comment type="caution">
    <text evidence="7">The sequence shown here is derived from an EMBL/GenBank/DDBJ whole genome shotgun (WGS) entry which is preliminary data.</text>
</comment>
<feature type="transmembrane region" description="Helical" evidence="6">
    <location>
        <begin position="41"/>
        <end position="60"/>
    </location>
</feature>
<evidence type="ECO:0000256" key="4">
    <source>
        <dbReference type="ARBA" id="ARBA00022989"/>
    </source>
</evidence>
<evidence type="ECO:0000313" key="7">
    <source>
        <dbReference type="EMBL" id="GAA4650019.1"/>
    </source>
</evidence>
<name>A0ABP8V1Y4_9GAMM</name>
<organism evidence="7 8">
    <name type="scientific">Kistimonas scapharcae</name>
    <dbReference type="NCBI Taxonomy" id="1036133"/>
    <lineage>
        <taxon>Bacteria</taxon>
        <taxon>Pseudomonadati</taxon>
        <taxon>Pseudomonadota</taxon>
        <taxon>Gammaproteobacteria</taxon>
        <taxon>Oceanospirillales</taxon>
        <taxon>Endozoicomonadaceae</taxon>
        <taxon>Kistimonas</taxon>
    </lineage>
</organism>
<evidence type="ECO:0000256" key="1">
    <source>
        <dbReference type="ARBA" id="ARBA00004141"/>
    </source>
</evidence>
<accession>A0ABP8V1Y4</accession>
<evidence type="ECO:0000256" key="3">
    <source>
        <dbReference type="ARBA" id="ARBA00022692"/>
    </source>
</evidence>
<proteinExistence type="inferred from homology"/>